<evidence type="ECO:0000256" key="1">
    <source>
        <dbReference type="SAM" id="MobiDB-lite"/>
    </source>
</evidence>
<feature type="compositionally biased region" description="Basic and acidic residues" evidence="1">
    <location>
        <begin position="1"/>
        <end position="19"/>
    </location>
</feature>
<dbReference type="EMBL" id="JABFCT010000006">
    <property type="protein sequence ID" value="KAF5875442.1"/>
    <property type="molecule type" value="Genomic_DNA"/>
</dbReference>
<evidence type="ECO:0000313" key="3">
    <source>
        <dbReference type="Proteomes" id="UP000531561"/>
    </source>
</evidence>
<feature type="region of interest" description="Disordered" evidence="1">
    <location>
        <begin position="1"/>
        <end position="23"/>
    </location>
</feature>
<feature type="region of interest" description="Disordered" evidence="1">
    <location>
        <begin position="155"/>
        <end position="197"/>
    </location>
</feature>
<organism evidence="2 3">
    <name type="scientific">Botrytis fragariae</name>
    <dbReference type="NCBI Taxonomy" id="1964551"/>
    <lineage>
        <taxon>Eukaryota</taxon>
        <taxon>Fungi</taxon>
        <taxon>Dikarya</taxon>
        <taxon>Ascomycota</taxon>
        <taxon>Pezizomycotina</taxon>
        <taxon>Leotiomycetes</taxon>
        <taxon>Helotiales</taxon>
        <taxon>Sclerotiniaceae</taxon>
        <taxon>Botrytis</taxon>
    </lineage>
</organism>
<dbReference type="Proteomes" id="UP000531561">
    <property type="component" value="Unassembled WGS sequence"/>
</dbReference>
<comment type="caution">
    <text evidence="2">The sequence shown here is derived from an EMBL/GenBank/DDBJ whole genome shotgun (WGS) entry which is preliminary data.</text>
</comment>
<feature type="compositionally biased region" description="Low complexity" evidence="1">
    <location>
        <begin position="169"/>
        <end position="179"/>
    </location>
</feature>
<name>A0A8H6AXN6_9HELO</name>
<gene>
    <name evidence="2" type="ORF">Bfra_003896</name>
</gene>
<keyword evidence="3" id="KW-1185">Reference proteome</keyword>
<evidence type="ECO:0000313" key="2">
    <source>
        <dbReference type="EMBL" id="KAF5875442.1"/>
    </source>
</evidence>
<reference evidence="2 3" key="1">
    <citation type="journal article" date="2020" name="Phytopathology">
        <title>A high-quality genome resource of Botrytis fragariae, a new and rapidly spreading fungal pathogen causing strawberry gray mold in the U.S.A.</title>
        <authorList>
            <person name="Wu Y."/>
            <person name="Saski C.A."/>
            <person name="Schnabel G."/>
            <person name="Xiao S."/>
            <person name="Hu M."/>
        </authorList>
    </citation>
    <scope>NUCLEOTIDE SEQUENCE [LARGE SCALE GENOMIC DNA]</scope>
    <source>
        <strain evidence="2 3">BVB16</strain>
    </source>
</reference>
<dbReference type="GeneID" id="59257993"/>
<sequence length="252" mass="28980">MSSLMKEDEKRVVVERSSESKSLPSIPSIYFPSYPPYLSAFCSGFYPPPPSLWGFPPNFPFSPLPYYSTSPKVPNTWKTIRICGVEDIKSTEWAHEIETETIDDKTAIEHPENLWSERRQNFALREGNWMPMAWIPRPVGDVEVLTIPDTGPQNIFHSSTNSRFPPPYSSSSSHSNLNSQNEKFHISQSWRGTAGEDSDGYGYRGRILDQSRLPGMISELGAFLRNERAENGNWGNRTDMREIMRERRVRWE</sequence>
<dbReference type="RefSeq" id="XP_037194388.1">
    <property type="nucleotide sequence ID" value="XM_037334301.1"/>
</dbReference>
<protein>
    <submittedName>
        <fullName evidence="2">Uncharacterized protein</fullName>
    </submittedName>
</protein>
<accession>A0A8H6AXN6</accession>
<dbReference type="AlphaFoldDB" id="A0A8H6AXN6"/>
<proteinExistence type="predicted"/>
<dbReference type="OrthoDB" id="3564993at2759"/>